<keyword evidence="6" id="KW-1185">Reference proteome</keyword>
<evidence type="ECO:0000256" key="1">
    <source>
        <dbReference type="ARBA" id="ARBA00010587"/>
    </source>
</evidence>
<protein>
    <submittedName>
        <fullName evidence="5">Bacteriohemerythrin</fullName>
    </submittedName>
</protein>
<evidence type="ECO:0000256" key="3">
    <source>
        <dbReference type="ARBA" id="ARBA00023004"/>
    </source>
</evidence>
<dbReference type="PANTHER" id="PTHR37164">
    <property type="entry name" value="BACTERIOHEMERYTHRIN"/>
    <property type="match status" value="1"/>
</dbReference>
<dbReference type="EMBL" id="WBZC01000026">
    <property type="protein sequence ID" value="KAB3534716.1"/>
    <property type="molecule type" value="Genomic_DNA"/>
</dbReference>
<dbReference type="PANTHER" id="PTHR37164:SF1">
    <property type="entry name" value="BACTERIOHEMERYTHRIN"/>
    <property type="match status" value="1"/>
</dbReference>
<proteinExistence type="inferred from homology"/>
<reference evidence="5 6" key="1">
    <citation type="submission" date="2019-10" db="EMBL/GenBank/DDBJ databases">
        <title>Alkaliphilus serpentinus sp. nov. and Alkaliphilus pronyensis sp. nov., two novel anaerobic alkaliphilic species isolated from the serpentinized-hosted hydrothermal field of the Prony Bay (New Caledonia).</title>
        <authorList>
            <person name="Postec A."/>
        </authorList>
    </citation>
    <scope>NUCLEOTIDE SEQUENCE [LARGE SCALE GENOMIC DNA]</scope>
    <source>
        <strain evidence="5 6">LacV</strain>
    </source>
</reference>
<dbReference type="Pfam" id="PF01814">
    <property type="entry name" value="Hemerythrin"/>
    <property type="match status" value="1"/>
</dbReference>
<feature type="domain" description="Hemerythrin-like" evidence="4">
    <location>
        <begin position="11"/>
        <end position="139"/>
    </location>
</feature>
<comment type="caution">
    <text evidence="5">The sequence shown here is derived from an EMBL/GenBank/DDBJ whole genome shotgun (WGS) entry which is preliminary data.</text>
</comment>
<sequence>MFRWNNSFETGIVEVDKQHFHLVSLLNELNEEVVHQLQYDNYDKIMAVLLELKEYTEEHFSDEEGLMKDAMEKINDEVKLAEFWSYFKNHKKEHFSFVVKIKAIFDKDIDEQQEEISVELVAFLIDWLKNHILNIDQQLPNYIATQK</sequence>
<comment type="similarity">
    <text evidence="1">Belongs to the hemerythrin family.</text>
</comment>
<dbReference type="AlphaFoldDB" id="A0A6I0F8X4"/>
<dbReference type="InterPro" id="IPR012827">
    <property type="entry name" value="Hemerythrin_metal-bd"/>
</dbReference>
<dbReference type="NCBIfam" id="NF033749">
    <property type="entry name" value="bact_hemeryth"/>
    <property type="match status" value="1"/>
</dbReference>
<dbReference type="CDD" id="cd12107">
    <property type="entry name" value="Hemerythrin"/>
    <property type="match status" value="1"/>
</dbReference>
<dbReference type="NCBIfam" id="TIGR02481">
    <property type="entry name" value="hemeryth_dom"/>
    <property type="match status" value="1"/>
</dbReference>
<keyword evidence="3" id="KW-0408">Iron</keyword>
<evidence type="ECO:0000256" key="2">
    <source>
        <dbReference type="ARBA" id="ARBA00022723"/>
    </source>
</evidence>
<evidence type="ECO:0000313" key="5">
    <source>
        <dbReference type="EMBL" id="KAB3534716.1"/>
    </source>
</evidence>
<dbReference type="InterPro" id="IPR050669">
    <property type="entry name" value="Hemerythrin"/>
</dbReference>
<organism evidence="5 6">
    <name type="scientific">Alkaliphilus pronyensis</name>
    <dbReference type="NCBI Taxonomy" id="1482732"/>
    <lineage>
        <taxon>Bacteria</taxon>
        <taxon>Bacillati</taxon>
        <taxon>Bacillota</taxon>
        <taxon>Clostridia</taxon>
        <taxon>Peptostreptococcales</taxon>
        <taxon>Natronincolaceae</taxon>
        <taxon>Alkaliphilus</taxon>
    </lineage>
</organism>
<dbReference type="Gene3D" id="1.20.120.50">
    <property type="entry name" value="Hemerythrin-like"/>
    <property type="match status" value="1"/>
</dbReference>
<accession>A0A6I0F8X4</accession>
<name>A0A6I0F8X4_9FIRM</name>
<dbReference type="InterPro" id="IPR035938">
    <property type="entry name" value="Hemerythrin-like_sf"/>
</dbReference>
<keyword evidence="2" id="KW-0479">Metal-binding</keyword>
<evidence type="ECO:0000313" key="6">
    <source>
        <dbReference type="Proteomes" id="UP000432715"/>
    </source>
</evidence>
<dbReference type="OrthoDB" id="9797092at2"/>
<gene>
    <name evidence="5" type="ORF">F8154_08300</name>
</gene>
<dbReference type="SUPFAM" id="SSF47188">
    <property type="entry name" value="Hemerythrin-like"/>
    <property type="match status" value="1"/>
</dbReference>
<dbReference type="GO" id="GO:0046872">
    <property type="term" value="F:metal ion binding"/>
    <property type="evidence" value="ECO:0007669"/>
    <property type="project" value="UniProtKB-KW"/>
</dbReference>
<dbReference type="InterPro" id="IPR012312">
    <property type="entry name" value="Hemerythrin-like"/>
</dbReference>
<dbReference type="RefSeq" id="WP_151861150.1">
    <property type="nucleotide sequence ID" value="NZ_WBZC01000026.1"/>
</dbReference>
<dbReference type="Proteomes" id="UP000432715">
    <property type="component" value="Unassembled WGS sequence"/>
</dbReference>
<evidence type="ECO:0000259" key="4">
    <source>
        <dbReference type="Pfam" id="PF01814"/>
    </source>
</evidence>